<name>A0A1Z5TV76_HORWE</name>
<keyword evidence="3" id="KW-1185">Reference proteome</keyword>
<evidence type="ECO:0000256" key="1">
    <source>
        <dbReference type="SAM" id="MobiDB-lite"/>
    </source>
</evidence>
<evidence type="ECO:0000313" key="3">
    <source>
        <dbReference type="Proteomes" id="UP000194280"/>
    </source>
</evidence>
<proteinExistence type="predicted"/>
<dbReference type="PANTHER" id="PTHR42085:SF8">
    <property type="entry name" value="F-BOX DOMAIN-CONTAINING PROTEIN"/>
    <property type="match status" value="1"/>
</dbReference>
<comment type="caution">
    <text evidence="2">The sequence shown here is derived from an EMBL/GenBank/DDBJ whole genome shotgun (WGS) entry which is preliminary data.</text>
</comment>
<dbReference type="Proteomes" id="UP000194280">
    <property type="component" value="Unassembled WGS sequence"/>
</dbReference>
<evidence type="ECO:0008006" key="4">
    <source>
        <dbReference type="Google" id="ProtNLM"/>
    </source>
</evidence>
<dbReference type="EMBL" id="MUNK01000001">
    <property type="protein sequence ID" value="OTA39937.1"/>
    <property type="molecule type" value="Genomic_DNA"/>
</dbReference>
<gene>
    <name evidence="2" type="ORF">BTJ68_00157</name>
</gene>
<dbReference type="InterPro" id="IPR038883">
    <property type="entry name" value="AN11006-like"/>
</dbReference>
<evidence type="ECO:0000313" key="2">
    <source>
        <dbReference type="EMBL" id="OTA39937.1"/>
    </source>
</evidence>
<dbReference type="PANTHER" id="PTHR42085">
    <property type="entry name" value="F-BOX DOMAIN-CONTAINING PROTEIN"/>
    <property type="match status" value="1"/>
</dbReference>
<sequence length="239" mass="26643">MNDFSIGENTSFKAQVECSRSGLLPRTMKGLQKPREIPAEPKSPPQNTFLGLPQELRDEISAYLVLKPRDTVITMLSNHACHRSEVSAAQPPLARVNRQLRQEILPQFYGSNHFLAEVSDEEDLATAKRWLDAIGDENAGSLCKLVLCGWTRVPFGHMISRRWVKVGMDLQRGRLELEPTGQTGDEPPHPYVSKSIEGLRRSFERLAGANHGAGTQRCRFTVAALQHLLDGFHGLCAAY</sequence>
<organism evidence="2 3">
    <name type="scientific">Hortaea werneckii EXF-2000</name>
    <dbReference type="NCBI Taxonomy" id="1157616"/>
    <lineage>
        <taxon>Eukaryota</taxon>
        <taxon>Fungi</taxon>
        <taxon>Dikarya</taxon>
        <taxon>Ascomycota</taxon>
        <taxon>Pezizomycotina</taxon>
        <taxon>Dothideomycetes</taxon>
        <taxon>Dothideomycetidae</taxon>
        <taxon>Mycosphaerellales</taxon>
        <taxon>Teratosphaeriaceae</taxon>
        <taxon>Hortaea</taxon>
    </lineage>
</organism>
<feature type="region of interest" description="Disordered" evidence="1">
    <location>
        <begin position="28"/>
        <end position="47"/>
    </location>
</feature>
<protein>
    <recommendedName>
        <fullName evidence="4">F-box domain-containing protein</fullName>
    </recommendedName>
</protein>
<dbReference type="OrthoDB" id="62952at2759"/>
<reference evidence="2 3" key="1">
    <citation type="submission" date="2017-01" db="EMBL/GenBank/DDBJ databases">
        <title>The recent genome duplication of the halophilic yeast Hortaea werneckii: insights from long-read sequencing.</title>
        <authorList>
            <person name="Sinha S."/>
            <person name="Flibotte S."/>
            <person name="Neira M."/>
            <person name="Lenassi M."/>
            <person name="Gostincar C."/>
            <person name="Stajich J.E."/>
            <person name="Nislow C.E."/>
        </authorList>
    </citation>
    <scope>NUCLEOTIDE SEQUENCE [LARGE SCALE GENOMIC DNA]</scope>
    <source>
        <strain evidence="2 3">EXF-2000</strain>
    </source>
</reference>
<dbReference type="InParanoid" id="A0A1Z5TV76"/>
<dbReference type="AlphaFoldDB" id="A0A1Z5TV76"/>
<dbReference type="VEuPathDB" id="FungiDB:BTJ68_00157"/>
<accession>A0A1Z5TV76</accession>